<reference evidence="1" key="1">
    <citation type="submission" date="2014-11" db="EMBL/GenBank/DDBJ databases">
        <authorList>
            <person name="Amaro Gonzalez C."/>
        </authorList>
    </citation>
    <scope>NUCLEOTIDE SEQUENCE</scope>
</reference>
<sequence length="21" mass="2451">MLLATFAMCCVTRYNPRLLSF</sequence>
<evidence type="ECO:0000313" key="1">
    <source>
        <dbReference type="EMBL" id="JAH64503.1"/>
    </source>
</evidence>
<organism evidence="1">
    <name type="scientific">Anguilla anguilla</name>
    <name type="common">European freshwater eel</name>
    <name type="synonym">Muraena anguilla</name>
    <dbReference type="NCBI Taxonomy" id="7936"/>
    <lineage>
        <taxon>Eukaryota</taxon>
        <taxon>Metazoa</taxon>
        <taxon>Chordata</taxon>
        <taxon>Craniata</taxon>
        <taxon>Vertebrata</taxon>
        <taxon>Euteleostomi</taxon>
        <taxon>Actinopterygii</taxon>
        <taxon>Neopterygii</taxon>
        <taxon>Teleostei</taxon>
        <taxon>Anguilliformes</taxon>
        <taxon>Anguillidae</taxon>
        <taxon>Anguilla</taxon>
    </lineage>
</organism>
<dbReference type="EMBL" id="GBXM01044074">
    <property type="protein sequence ID" value="JAH64503.1"/>
    <property type="molecule type" value="Transcribed_RNA"/>
</dbReference>
<name>A0A0E9UHM7_ANGAN</name>
<reference evidence="1" key="2">
    <citation type="journal article" date="2015" name="Fish Shellfish Immunol.">
        <title>Early steps in the European eel (Anguilla anguilla)-Vibrio vulnificus interaction in the gills: Role of the RtxA13 toxin.</title>
        <authorList>
            <person name="Callol A."/>
            <person name="Pajuelo D."/>
            <person name="Ebbesson L."/>
            <person name="Teles M."/>
            <person name="MacKenzie S."/>
            <person name="Amaro C."/>
        </authorList>
    </citation>
    <scope>NUCLEOTIDE SEQUENCE</scope>
</reference>
<protein>
    <submittedName>
        <fullName evidence="1">Uncharacterized protein</fullName>
    </submittedName>
</protein>
<accession>A0A0E9UHM7</accession>
<dbReference type="AlphaFoldDB" id="A0A0E9UHM7"/>
<proteinExistence type="predicted"/>